<proteinExistence type="inferred from homology"/>
<accession>A0AAV7WSB9</accession>
<dbReference type="InterPro" id="IPR058828">
    <property type="entry name" value="DSRM_CARF/NKRF"/>
</dbReference>
<dbReference type="PANTHER" id="PTHR16148">
    <property type="entry name" value="NF-KAPPA-B-REPRESSING FACTOR-RELATED"/>
    <property type="match status" value="1"/>
</dbReference>
<dbReference type="EMBL" id="JANPWB010000001">
    <property type="protein sequence ID" value="KAJ1215567.1"/>
    <property type="molecule type" value="Genomic_DNA"/>
</dbReference>
<dbReference type="Pfam" id="PF26535">
    <property type="entry name" value="DSRM_CARF"/>
    <property type="match status" value="1"/>
</dbReference>
<reference evidence="8" key="1">
    <citation type="journal article" date="2022" name="bioRxiv">
        <title>Sequencing and chromosome-scale assembly of the giantPleurodeles waltlgenome.</title>
        <authorList>
            <person name="Brown T."/>
            <person name="Elewa A."/>
            <person name="Iarovenko S."/>
            <person name="Subramanian E."/>
            <person name="Araus A.J."/>
            <person name="Petzold A."/>
            <person name="Susuki M."/>
            <person name="Suzuki K.-i.T."/>
            <person name="Hayashi T."/>
            <person name="Toyoda A."/>
            <person name="Oliveira C."/>
            <person name="Osipova E."/>
            <person name="Leigh N.D."/>
            <person name="Simon A."/>
            <person name="Yun M.H."/>
        </authorList>
    </citation>
    <scope>NUCLEOTIDE SEQUENCE</scope>
    <source>
        <strain evidence="8">20211129_DDA</strain>
        <tissue evidence="8">Liver</tissue>
    </source>
</reference>
<protein>
    <recommendedName>
        <fullName evidence="10">CDKN2A interacting protein</fullName>
    </recommendedName>
</protein>
<feature type="compositionally biased region" description="Polar residues" evidence="5">
    <location>
        <begin position="1057"/>
        <end position="1071"/>
    </location>
</feature>
<feature type="domain" description="XRN2-binding (XTBD)" evidence="7">
    <location>
        <begin position="574"/>
        <end position="660"/>
    </location>
</feature>
<evidence type="ECO:0008006" key="10">
    <source>
        <dbReference type="Google" id="ProtNLM"/>
    </source>
</evidence>
<evidence type="ECO:0000256" key="3">
    <source>
        <dbReference type="ARBA" id="ARBA00023242"/>
    </source>
</evidence>
<dbReference type="Proteomes" id="UP001066276">
    <property type="component" value="Chromosome 1_1"/>
</dbReference>
<feature type="region of interest" description="Disordered" evidence="5">
    <location>
        <begin position="267"/>
        <end position="321"/>
    </location>
</feature>
<organism evidence="8 9">
    <name type="scientific">Pleurodeles waltl</name>
    <name type="common">Iberian ribbed newt</name>
    <dbReference type="NCBI Taxonomy" id="8319"/>
    <lineage>
        <taxon>Eukaryota</taxon>
        <taxon>Metazoa</taxon>
        <taxon>Chordata</taxon>
        <taxon>Craniata</taxon>
        <taxon>Vertebrata</taxon>
        <taxon>Euteleostomi</taxon>
        <taxon>Amphibia</taxon>
        <taxon>Batrachia</taxon>
        <taxon>Caudata</taxon>
        <taxon>Salamandroidea</taxon>
        <taxon>Salamandridae</taxon>
        <taxon>Pleurodelinae</taxon>
        <taxon>Pleurodeles</taxon>
    </lineage>
</organism>
<feature type="region of interest" description="Disordered" evidence="5">
    <location>
        <begin position="1022"/>
        <end position="1098"/>
    </location>
</feature>
<dbReference type="GO" id="GO:0005654">
    <property type="term" value="C:nucleoplasm"/>
    <property type="evidence" value="ECO:0007669"/>
    <property type="project" value="UniProtKB-SubCell"/>
</dbReference>
<evidence type="ECO:0000256" key="4">
    <source>
        <dbReference type="PROSITE-ProRule" id="PRU00266"/>
    </source>
</evidence>
<evidence type="ECO:0000256" key="2">
    <source>
        <dbReference type="ARBA" id="ARBA00010053"/>
    </source>
</evidence>
<feature type="compositionally biased region" description="Low complexity" evidence="5">
    <location>
        <begin position="1073"/>
        <end position="1095"/>
    </location>
</feature>
<keyword evidence="9" id="KW-1185">Reference proteome</keyword>
<feature type="domain" description="DRBM" evidence="6">
    <location>
        <begin position="1213"/>
        <end position="1288"/>
    </location>
</feature>
<dbReference type="GO" id="GO:0003723">
    <property type="term" value="F:RNA binding"/>
    <property type="evidence" value="ECO:0007669"/>
    <property type="project" value="UniProtKB-UniRule"/>
</dbReference>
<feature type="region of interest" description="Disordered" evidence="5">
    <location>
        <begin position="72"/>
        <end position="107"/>
    </location>
</feature>
<sequence length="1331" mass="141805">MSSFSPIQCPVEGFVGKRRGGCRFPRRQGASLSRRVAAGGRGAAPVVAVRATGHMGARAVVAHARSAWGPRRALSPLETGGERKGNSFEERALGGAPKMAAPSVSDWRNKPDLEKRQLGAADKMAAPVVIEEDEVVIISDEEEGELRCPECAGDQVLDVFIGAGRKGEGRMSQSISRSLSPRSGKVQSGHLVKRAVFRLGEQVEFVDDSGRVLSGKVFGETSGSSAGERAIVQLDVSQAIWSEGPSGCDTPPASGGQGVKAVYRPSGRMVGDRSTPVNVRAPSTHRAKGRARSGAVRPTSRDASRVCDAQPSTSQGAGDGWDEWCDNLLDYDEDLDVQVPYKQSDRIQRETPGAVQGGQVPERSHVLSTSGFPRGEEGLGVFGVPQGGSFGRGVSGGLRALHLQGEKEIGHKVDAAIQANVVMEVGNDTLYSRQEDAVNFVMQQIERGLAAVTISGCVGGPDKVCAVWIVGHSFVRWAEKQAAARHFGRQLGLDSSRIRVSWVECEKISGDVIMRRRKCATGICCVASVCLLHTICSKETAVTRSRAPHPAGIDGKLPREMDASGEEEAEPAWVEAARGDCESDKQWLYRRQFLLRNAESGPSGTCRDRLLAYSMVWANHVFMGCRYPPKVMEKVLDMARGIKVVDAPTHTLRDDLVSKVKKRGISDSNEEHEEPCKKKMSTECRSAKTIPSAVKVKKGTVSGSPSEFMQKTKVTEADDSQLNPNSDMPSLNSGFEEKCLKTTARTSCPDDQNDEGCQKTDTAPTLPLLQSTVMTSPNNESGETALRLIESAAKALPNIERIATSLPLIEPPATGELSAPVVSVLPLIEPVSLALPLIEPAALALPLIEPSSTSLPLIEPGTMSLPLIEPEATSLSLIEPETTADPTEPVASALPLNEPAGLALPLIDTTATVVPLIETTAKAVPLMDTTAKAVPLMDTTAKAVPLMDTTAKAVPLIETTATAVPLFETTATPLPLIDTTATPLPLIDTTATPLPLIDTTATALPLIDTTSTALPLIKSAAGPLPSTQSSAEPLPRSESAAVPLPRSDSVVVPLPRSESTTVPVPRSNSTAVPLLLSGSASAPLPRSGSLAASLPRSESTTTALNLIQSVTRALPRNESTVPTLPPIESTSSYRPAQYSGSKLNTVAHEINHSSNIPHESSSKSTSQTMVSSVKLPRKLTAEDTKQKQTFFNKLYKSVAWKLVSVGGFSPSVNHVEILRAAIESLKSTLDVDFVPLKELADLPQNKTSQENIVCELRCKSVYLGTGCGKSKENAKAVAGREALKVFLKKKVVVTICKRKYCGQEIEDLVLLDEVSRPISLPPALRIPQDLL</sequence>
<evidence type="ECO:0000259" key="6">
    <source>
        <dbReference type="PROSITE" id="PS50137"/>
    </source>
</evidence>
<dbReference type="PROSITE" id="PS50137">
    <property type="entry name" value="DS_RBD"/>
    <property type="match status" value="1"/>
</dbReference>
<name>A0AAV7WSB9_PLEWA</name>
<gene>
    <name evidence="8" type="ORF">NDU88_003175</name>
</gene>
<evidence type="ECO:0000256" key="5">
    <source>
        <dbReference type="SAM" id="MobiDB-lite"/>
    </source>
</evidence>
<dbReference type="InterPro" id="IPR021859">
    <property type="entry name" value="XTBD"/>
</dbReference>
<comment type="similarity">
    <text evidence="2">Belongs to the CARF family.</text>
</comment>
<evidence type="ECO:0000259" key="7">
    <source>
        <dbReference type="PROSITE" id="PS51827"/>
    </source>
</evidence>
<dbReference type="PROSITE" id="PS51827">
    <property type="entry name" value="XTBD"/>
    <property type="match status" value="1"/>
</dbReference>
<dbReference type="GO" id="GO:0005730">
    <property type="term" value="C:nucleolus"/>
    <property type="evidence" value="ECO:0007669"/>
    <property type="project" value="TreeGrafter"/>
</dbReference>
<evidence type="ECO:0000313" key="8">
    <source>
        <dbReference type="EMBL" id="KAJ1215567.1"/>
    </source>
</evidence>
<dbReference type="Pfam" id="PF11952">
    <property type="entry name" value="XTBD"/>
    <property type="match status" value="1"/>
</dbReference>
<feature type="region of interest" description="Disordered" evidence="5">
    <location>
        <begin position="1117"/>
        <end position="1136"/>
    </location>
</feature>
<feature type="compositionally biased region" description="Basic and acidic residues" evidence="5">
    <location>
        <begin position="80"/>
        <end position="92"/>
    </location>
</feature>
<keyword evidence="3" id="KW-0539">Nucleus</keyword>
<dbReference type="InterPro" id="IPR014720">
    <property type="entry name" value="dsRBD_dom"/>
</dbReference>
<comment type="subcellular location">
    <subcellularLocation>
        <location evidence="1">Nucleus</location>
        <location evidence="1">Nucleoplasm</location>
    </subcellularLocation>
</comment>
<dbReference type="PANTHER" id="PTHR16148:SF11">
    <property type="entry name" value="CDKN2A-INTERACTING PROTEIN"/>
    <property type="match status" value="1"/>
</dbReference>
<comment type="caution">
    <text evidence="8">The sequence shown here is derived from an EMBL/GenBank/DDBJ whole genome shotgun (WGS) entry which is preliminary data.</text>
</comment>
<keyword evidence="4" id="KW-0694">RNA-binding</keyword>
<feature type="region of interest" description="Disordered" evidence="5">
    <location>
        <begin position="714"/>
        <end position="733"/>
    </location>
</feature>
<evidence type="ECO:0000256" key="1">
    <source>
        <dbReference type="ARBA" id="ARBA00004642"/>
    </source>
</evidence>
<evidence type="ECO:0000313" key="9">
    <source>
        <dbReference type="Proteomes" id="UP001066276"/>
    </source>
</evidence>
<feature type="compositionally biased region" description="Polar residues" evidence="5">
    <location>
        <begin position="720"/>
        <end position="733"/>
    </location>
</feature>